<evidence type="ECO:0000313" key="3">
    <source>
        <dbReference type="Proteomes" id="UP000008827"/>
    </source>
</evidence>
<name>A0A0R0F448_SOYBN</name>
<reference evidence="2" key="2">
    <citation type="submission" date="2018-02" db="UniProtKB">
        <authorList>
            <consortium name="EnsemblPlants"/>
        </authorList>
    </citation>
    <scope>IDENTIFICATION</scope>
    <source>
        <strain evidence="2">Williams 82</strain>
    </source>
</reference>
<keyword evidence="3" id="KW-1185">Reference proteome</keyword>
<reference evidence="1" key="3">
    <citation type="submission" date="2018-07" db="EMBL/GenBank/DDBJ databases">
        <title>WGS assembly of Glycine max.</title>
        <authorList>
            <person name="Schmutz J."/>
            <person name="Cannon S."/>
            <person name="Schlueter J."/>
            <person name="Ma J."/>
            <person name="Mitros T."/>
            <person name="Nelson W."/>
            <person name="Hyten D."/>
            <person name="Song Q."/>
            <person name="Thelen J."/>
            <person name="Cheng J."/>
            <person name="Xu D."/>
            <person name="Hellsten U."/>
            <person name="May G."/>
            <person name="Yu Y."/>
            <person name="Sakurai T."/>
            <person name="Umezawa T."/>
            <person name="Bhattacharyya M."/>
            <person name="Sandhu D."/>
            <person name="Valliyodan B."/>
            <person name="Lindquist E."/>
            <person name="Peto M."/>
            <person name="Grant D."/>
            <person name="Shu S."/>
            <person name="Goodstein D."/>
            <person name="Barry K."/>
            <person name="Futrell-Griggs M."/>
            <person name="Abernathy B."/>
            <person name="Du J."/>
            <person name="Tian Z."/>
            <person name="Zhu L."/>
            <person name="Gill N."/>
            <person name="Joshi T."/>
            <person name="Libault M."/>
            <person name="Sethuraman A."/>
            <person name="Zhang X."/>
            <person name="Shinozaki K."/>
            <person name="Nguyen H."/>
            <person name="Wing R."/>
            <person name="Cregan P."/>
            <person name="Specht J."/>
            <person name="Grimwood J."/>
            <person name="Rokhsar D."/>
            <person name="Stacey G."/>
            <person name="Shoemaker R."/>
            <person name="Jackson S."/>
        </authorList>
    </citation>
    <scope>NUCLEOTIDE SEQUENCE</scope>
    <source>
        <tissue evidence="1">Callus</tissue>
    </source>
</reference>
<dbReference type="AlphaFoldDB" id="A0A0R0F448"/>
<gene>
    <name evidence="1" type="ORF">GLYMA_19G260800</name>
</gene>
<dbReference type="InParanoid" id="A0A0R0F448"/>
<sequence length="83" mass="9015">MVNERQARYVILKEYGDDVSALALDTEGSSSLPCAVHASQLPSHLSFQKLPPPISTLILSSSCCILQHLLCSSWCNKSSSLHT</sequence>
<dbReference type="EMBL" id="CM000852">
    <property type="protein sequence ID" value="KRG97258.1"/>
    <property type="molecule type" value="Genomic_DNA"/>
</dbReference>
<accession>A0A0R0F448</accession>
<dbReference type="EnsemblPlants" id="KRG97258">
    <property type="protein sequence ID" value="KRG97258"/>
    <property type="gene ID" value="GLYMA_19G260800"/>
</dbReference>
<dbReference type="Proteomes" id="UP000008827">
    <property type="component" value="Chromosome 19"/>
</dbReference>
<protein>
    <submittedName>
        <fullName evidence="1 2">Uncharacterized protein</fullName>
    </submittedName>
</protein>
<organism evidence="1">
    <name type="scientific">Glycine max</name>
    <name type="common">Soybean</name>
    <name type="synonym">Glycine hispida</name>
    <dbReference type="NCBI Taxonomy" id="3847"/>
    <lineage>
        <taxon>Eukaryota</taxon>
        <taxon>Viridiplantae</taxon>
        <taxon>Streptophyta</taxon>
        <taxon>Embryophyta</taxon>
        <taxon>Tracheophyta</taxon>
        <taxon>Spermatophyta</taxon>
        <taxon>Magnoliopsida</taxon>
        <taxon>eudicotyledons</taxon>
        <taxon>Gunneridae</taxon>
        <taxon>Pentapetalae</taxon>
        <taxon>rosids</taxon>
        <taxon>fabids</taxon>
        <taxon>Fabales</taxon>
        <taxon>Fabaceae</taxon>
        <taxon>Papilionoideae</taxon>
        <taxon>50 kb inversion clade</taxon>
        <taxon>NPAAA clade</taxon>
        <taxon>indigoferoid/millettioid clade</taxon>
        <taxon>Phaseoleae</taxon>
        <taxon>Glycine</taxon>
        <taxon>Glycine subgen. Soja</taxon>
    </lineage>
</organism>
<evidence type="ECO:0000313" key="2">
    <source>
        <dbReference type="EnsemblPlants" id="KRG97258"/>
    </source>
</evidence>
<proteinExistence type="predicted"/>
<dbReference type="Gramene" id="KRG97258">
    <property type="protein sequence ID" value="KRG97258"/>
    <property type="gene ID" value="GLYMA_19G260800"/>
</dbReference>
<evidence type="ECO:0000313" key="1">
    <source>
        <dbReference type="EMBL" id="KRG97258.1"/>
    </source>
</evidence>
<reference evidence="1 2" key="1">
    <citation type="journal article" date="2010" name="Nature">
        <title>Genome sequence of the palaeopolyploid soybean.</title>
        <authorList>
            <person name="Schmutz J."/>
            <person name="Cannon S.B."/>
            <person name="Schlueter J."/>
            <person name="Ma J."/>
            <person name="Mitros T."/>
            <person name="Nelson W."/>
            <person name="Hyten D.L."/>
            <person name="Song Q."/>
            <person name="Thelen J.J."/>
            <person name="Cheng J."/>
            <person name="Xu D."/>
            <person name="Hellsten U."/>
            <person name="May G.D."/>
            <person name="Yu Y."/>
            <person name="Sakurai T."/>
            <person name="Umezawa T."/>
            <person name="Bhattacharyya M.K."/>
            <person name="Sandhu D."/>
            <person name="Valliyodan B."/>
            <person name="Lindquist E."/>
            <person name="Peto M."/>
            <person name="Grant D."/>
            <person name="Shu S."/>
            <person name="Goodstein D."/>
            <person name="Barry K."/>
            <person name="Futrell-Griggs M."/>
            <person name="Abernathy B."/>
            <person name="Du J."/>
            <person name="Tian Z."/>
            <person name="Zhu L."/>
            <person name="Gill N."/>
            <person name="Joshi T."/>
            <person name="Libault M."/>
            <person name="Sethuraman A."/>
            <person name="Zhang X.-C."/>
            <person name="Shinozaki K."/>
            <person name="Nguyen H.T."/>
            <person name="Wing R.A."/>
            <person name="Cregan P."/>
            <person name="Specht J."/>
            <person name="Grimwood J."/>
            <person name="Rokhsar D."/>
            <person name="Stacey G."/>
            <person name="Shoemaker R.C."/>
            <person name="Jackson S.A."/>
        </authorList>
    </citation>
    <scope>NUCLEOTIDE SEQUENCE</scope>
    <source>
        <strain evidence="2">cv. Williams 82</strain>
        <tissue evidence="1">Callus</tissue>
    </source>
</reference>